<evidence type="ECO:0000256" key="1">
    <source>
        <dbReference type="SAM" id="MobiDB-lite"/>
    </source>
</evidence>
<keyword evidence="3" id="KW-1185">Reference proteome</keyword>
<proteinExistence type="predicted"/>
<feature type="compositionally biased region" description="Basic and acidic residues" evidence="1">
    <location>
        <begin position="90"/>
        <end position="104"/>
    </location>
</feature>
<protein>
    <submittedName>
        <fullName evidence="2">Uncharacterized protein</fullName>
    </submittedName>
</protein>
<name>A0A7G3V9T2_9CAUD</name>
<gene>
    <name evidence="2" type="primary">56</name>
    <name evidence="2" type="ORF">SEA_BUMBLE_56</name>
</gene>
<reference evidence="2 3" key="1">
    <citation type="submission" date="2020-05" db="EMBL/GenBank/DDBJ databases">
        <authorList>
            <person name="Bohanan V.A."/>
            <person name="Brazelton B.R."/>
            <person name="Coffey L.M."/>
            <person name="Donovan A.R."/>
            <person name="Gales A.C."/>
            <person name="Glasscock A.J."/>
            <person name="Grill M."/>
            <person name="Harper M.C."/>
            <person name="Hollowell C.E."/>
            <person name="Liu T.Y."/>
            <person name="Mansour C."/>
            <person name="McDowell A.D."/>
            <person name="Miller T.E."/>
            <person name="Nash A.G."/>
            <person name="Seo J."/>
            <person name="Sherman Z.A."/>
            <person name="Albert R.M."/>
            <person name="Ayala A."/>
            <person name="Monti D.L."/>
            <person name="Garlena R.A."/>
            <person name="Russell D.A."/>
            <person name="Pope W.H."/>
            <person name="Jacobs-Sera D."/>
            <person name="Hatfull G.F."/>
        </authorList>
    </citation>
    <scope>NUCLEOTIDE SEQUENCE [LARGE SCALE GENOMIC DNA]</scope>
</reference>
<accession>A0A7G3V9T2</accession>
<dbReference type="Proteomes" id="UP000516407">
    <property type="component" value="Segment"/>
</dbReference>
<organism evidence="2 3">
    <name type="scientific">Arthrobacter phage Bumble</name>
    <dbReference type="NCBI Taxonomy" id="2743904"/>
    <lineage>
        <taxon>Viruses</taxon>
        <taxon>Duplodnaviria</taxon>
        <taxon>Heunggongvirae</taxon>
        <taxon>Uroviricota</taxon>
        <taxon>Caudoviricetes</taxon>
        <taxon>Berryhillviridae</taxon>
        <taxon>Altadenavirus</taxon>
        <taxon>Altadenavirus bumble</taxon>
    </lineage>
</organism>
<feature type="region of interest" description="Disordered" evidence="1">
    <location>
        <begin position="88"/>
        <end position="113"/>
    </location>
</feature>
<feature type="region of interest" description="Disordered" evidence="1">
    <location>
        <begin position="51"/>
        <end position="72"/>
    </location>
</feature>
<evidence type="ECO:0000313" key="3">
    <source>
        <dbReference type="Proteomes" id="UP000516407"/>
    </source>
</evidence>
<evidence type="ECO:0000313" key="2">
    <source>
        <dbReference type="EMBL" id="QKY79822.1"/>
    </source>
</evidence>
<dbReference type="EMBL" id="MT498055">
    <property type="protein sequence ID" value="QKY79822.1"/>
    <property type="molecule type" value="Genomic_DNA"/>
</dbReference>
<sequence length="139" mass="15212">MTAPRYVSADVSGKGYLLRLDDLGSYEAIASGSINTMRDLARELTQRDAGIRDDRILPNHPDGTPKTGDELLAEQEPREVQLDALVIPGDTDRHPELHADRRPDSYGFMDNRARDGRGRAIGFAVSRDPRAEAALGGRG</sequence>